<dbReference type="PROSITE" id="PS00855">
    <property type="entry name" value="SPASE_II"/>
    <property type="match status" value="1"/>
</dbReference>
<evidence type="ECO:0000256" key="5">
    <source>
        <dbReference type="ARBA" id="ARBA00022750"/>
    </source>
</evidence>
<dbReference type="PANTHER" id="PTHR33695:SF1">
    <property type="entry name" value="LIPOPROTEIN SIGNAL PEPTIDASE"/>
    <property type="match status" value="1"/>
</dbReference>
<evidence type="ECO:0000256" key="11">
    <source>
        <dbReference type="RuleBase" id="RU004181"/>
    </source>
</evidence>
<comment type="function">
    <text evidence="9 10">This protein specifically catalyzes the removal of signal peptides from prolipoproteins.</text>
</comment>
<dbReference type="Proteomes" id="UP001589605">
    <property type="component" value="Unassembled WGS sequence"/>
</dbReference>
<gene>
    <name evidence="9 12" type="primary">lspA</name>
    <name evidence="12" type="ORF">ACFFVB_09810</name>
</gene>
<keyword evidence="13" id="KW-1185">Reference proteome</keyword>
<comment type="similarity">
    <text evidence="1 9 11">Belongs to the peptidase A8 family.</text>
</comment>
<dbReference type="RefSeq" id="WP_382382541.1">
    <property type="nucleotide sequence ID" value="NZ_JBHMEZ010000011.1"/>
</dbReference>
<dbReference type="GO" id="GO:0004190">
    <property type="term" value="F:aspartic-type endopeptidase activity"/>
    <property type="evidence" value="ECO:0007669"/>
    <property type="project" value="UniProtKB-EC"/>
</dbReference>
<evidence type="ECO:0000256" key="4">
    <source>
        <dbReference type="ARBA" id="ARBA00022692"/>
    </source>
</evidence>
<comment type="caution">
    <text evidence="9">Lacks conserved residue(s) required for the propagation of feature annotation.</text>
</comment>
<dbReference type="NCBIfam" id="TIGR00077">
    <property type="entry name" value="lspA"/>
    <property type="match status" value="1"/>
</dbReference>
<dbReference type="EC" id="3.4.23.36" evidence="9"/>
<comment type="subcellular location">
    <subcellularLocation>
        <location evidence="9">Cell membrane</location>
        <topology evidence="9">Multi-pass membrane protein</topology>
    </subcellularLocation>
</comment>
<dbReference type="EMBL" id="JBHMEZ010000011">
    <property type="protein sequence ID" value="MFB9053370.1"/>
    <property type="molecule type" value="Genomic_DNA"/>
</dbReference>
<keyword evidence="3 9" id="KW-0645">Protease</keyword>
<keyword evidence="7 9" id="KW-1133">Transmembrane helix</keyword>
<protein>
    <recommendedName>
        <fullName evidence="9">Lipoprotein signal peptidase</fullName>
        <ecNumber evidence="9">3.4.23.36</ecNumber>
    </recommendedName>
    <alternativeName>
        <fullName evidence="9">Prolipoprotein signal peptidase</fullName>
    </alternativeName>
    <alternativeName>
        <fullName evidence="9">Signal peptidase II</fullName>
        <shortName evidence="9">SPase II</shortName>
    </alternativeName>
</protein>
<evidence type="ECO:0000256" key="7">
    <source>
        <dbReference type="ARBA" id="ARBA00022989"/>
    </source>
</evidence>
<keyword evidence="8 9" id="KW-0472">Membrane</keyword>
<keyword evidence="5 9" id="KW-0064">Aspartyl protease</keyword>
<dbReference type="Pfam" id="PF01252">
    <property type="entry name" value="Peptidase_A8"/>
    <property type="match status" value="1"/>
</dbReference>
<reference evidence="12 13" key="1">
    <citation type="submission" date="2024-09" db="EMBL/GenBank/DDBJ databases">
        <authorList>
            <person name="Sun Q."/>
            <person name="Mori K."/>
        </authorList>
    </citation>
    <scope>NUCLEOTIDE SEQUENCE [LARGE SCALE GENOMIC DNA]</scope>
    <source>
        <strain evidence="12 13">CECT 8286</strain>
    </source>
</reference>
<comment type="caution">
    <text evidence="12">The sequence shown here is derived from an EMBL/GenBank/DDBJ whole genome shotgun (WGS) entry which is preliminary data.</text>
</comment>
<proteinExistence type="inferred from homology"/>
<feature type="active site" evidence="9">
    <location>
        <position position="122"/>
    </location>
</feature>
<sequence length="166" mass="18157">MKLSRTPFILGLIALNIALDQISKFAVRAYVTPYKSTELLGDKFILTNVENSGAFLSLGSDLNPTLKSIFLLILPIAVLAYVTYYILTQKDLDKFSVIGFSCIIGGGIANVYDRILYGSVTDFLHIDLGGVFRTGVFNVADMSVMLGMGLLLYSNFVVNKKAKQNA</sequence>
<organism evidence="12 13">
    <name type="scientific">Formosa undariae</name>
    <dbReference type="NCBI Taxonomy" id="1325436"/>
    <lineage>
        <taxon>Bacteria</taxon>
        <taxon>Pseudomonadati</taxon>
        <taxon>Bacteroidota</taxon>
        <taxon>Flavobacteriia</taxon>
        <taxon>Flavobacteriales</taxon>
        <taxon>Flavobacteriaceae</taxon>
        <taxon>Formosa</taxon>
    </lineage>
</organism>
<dbReference type="PANTHER" id="PTHR33695">
    <property type="entry name" value="LIPOPROTEIN SIGNAL PEPTIDASE"/>
    <property type="match status" value="1"/>
</dbReference>
<keyword evidence="2 9" id="KW-1003">Cell membrane</keyword>
<name>A0ABV5F1P7_9FLAO</name>
<evidence type="ECO:0000256" key="9">
    <source>
        <dbReference type="HAMAP-Rule" id="MF_00161"/>
    </source>
</evidence>
<dbReference type="InterPro" id="IPR001872">
    <property type="entry name" value="Peptidase_A8"/>
</dbReference>
<evidence type="ECO:0000256" key="8">
    <source>
        <dbReference type="ARBA" id="ARBA00023136"/>
    </source>
</evidence>
<evidence type="ECO:0000256" key="6">
    <source>
        <dbReference type="ARBA" id="ARBA00022801"/>
    </source>
</evidence>
<comment type="pathway">
    <text evidence="9">Protein modification; lipoprotein biosynthesis (signal peptide cleavage).</text>
</comment>
<evidence type="ECO:0000256" key="10">
    <source>
        <dbReference type="RuleBase" id="RU000594"/>
    </source>
</evidence>
<feature type="transmembrane region" description="Helical" evidence="9">
    <location>
        <begin position="132"/>
        <end position="153"/>
    </location>
</feature>
<comment type="catalytic activity">
    <reaction evidence="9 10">
        <text>Release of signal peptides from bacterial membrane prolipoproteins. Hydrolyzes -Xaa-Yaa-Zaa-|-(S,diacylglyceryl)Cys-, in which Xaa is hydrophobic (preferably Leu), and Yaa (Ala or Ser) and Zaa (Gly or Ala) have small, neutral side chains.</text>
        <dbReference type="EC" id="3.4.23.36"/>
    </reaction>
</comment>
<evidence type="ECO:0000256" key="2">
    <source>
        <dbReference type="ARBA" id="ARBA00022475"/>
    </source>
</evidence>
<feature type="transmembrane region" description="Helical" evidence="9">
    <location>
        <begin position="94"/>
        <end position="112"/>
    </location>
</feature>
<feature type="transmembrane region" description="Helical" evidence="9">
    <location>
        <begin position="68"/>
        <end position="87"/>
    </location>
</feature>
<evidence type="ECO:0000256" key="1">
    <source>
        <dbReference type="ARBA" id="ARBA00006139"/>
    </source>
</evidence>
<evidence type="ECO:0000313" key="12">
    <source>
        <dbReference type="EMBL" id="MFB9053370.1"/>
    </source>
</evidence>
<dbReference type="HAMAP" id="MF_00161">
    <property type="entry name" value="LspA"/>
    <property type="match status" value="1"/>
</dbReference>
<evidence type="ECO:0000313" key="13">
    <source>
        <dbReference type="Proteomes" id="UP001589605"/>
    </source>
</evidence>
<feature type="active site" evidence="9">
    <location>
        <position position="141"/>
    </location>
</feature>
<accession>A0ABV5F1P7</accession>
<dbReference type="PRINTS" id="PR00781">
    <property type="entry name" value="LIPOSIGPTASE"/>
</dbReference>
<keyword evidence="4 9" id="KW-0812">Transmembrane</keyword>
<evidence type="ECO:0000256" key="3">
    <source>
        <dbReference type="ARBA" id="ARBA00022670"/>
    </source>
</evidence>
<keyword evidence="6 9" id="KW-0378">Hydrolase</keyword>